<feature type="region of interest" description="Disordered" evidence="2">
    <location>
        <begin position="482"/>
        <end position="521"/>
    </location>
</feature>
<feature type="domain" description="LysM" evidence="4">
    <location>
        <begin position="376"/>
        <end position="419"/>
    </location>
</feature>
<feature type="domain" description="LysM" evidence="4">
    <location>
        <begin position="519"/>
        <end position="562"/>
    </location>
</feature>
<dbReference type="GO" id="GO:0008932">
    <property type="term" value="F:lytic endotransglycosylase activity"/>
    <property type="evidence" value="ECO:0007669"/>
    <property type="project" value="TreeGrafter"/>
</dbReference>
<organism evidence="5 6">
    <name type="scientific">Sediminitomix flava</name>
    <dbReference type="NCBI Taxonomy" id="379075"/>
    <lineage>
        <taxon>Bacteria</taxon>
        <taxon>Pseudomonadati</taxon>
        <taxon>Bacteroidota</taxon>
        <taxon>Cytophagia</taxon>
        <taxon>Cytophagales</taxon>
        <taxon>Flammeovirgaceae</taxon>
        <taxon>Sediminitomix</taxon>
    </lineage>
</organism>
<dbReference type="SUPFAM" id="SSF54106">
    <property type="entry name" value="LysM domain"/>
    <property type="match status" value="3"/>
</dbReference>
<feature type="domain" description="LysM" evidence="4">
    <location>
        <begin position="451"/>
        <end position="494"/>
    </location>
</feature>
<gene>
    <name evidence="5" type="ORF">BC781_106164</name>
</gene>
<evidence type="ECO:0000256" key="2">
    <source>
        <dbReference type="SAM" id="MobiDB-lite"/>
    </source>
</evidence>
<dbReference type="InterPro" id="IPR008258">
    <property type="entry name" value="Transglycosylase_SLT_dom_1"/>
</dbReference>
<dbReference type="PANTHER" id="PTHR33734">
    <property type="entry name" value="LYSM DOMAIN-CONTAINING GPI-ANCHORED PROTEIN 2"/>
    <property type="match status" value="1"/>
</dbReference>
<comment type="similarity">
    <text evidence="1">Belongs to the transglycosylase Slt family.</text>
</comment>
<dbReference type="Pfam" id="PF01476">
    <property type="entry name" value="LysM"/>
    <property type="match status" value="3"/>
</dbReference>
<dbReference type="SMART" id="SM00257">
    <property type="entry name" value="LysM"/>
    <property type="match status" value="3"/>
</dbReference>
<dbReference type="RefSeq" id="WP_158281535.1">
    <property type="nucleotide sequence ID" value="NZ_QGDO01000006.1"/>
</dbReference>
<feature type="compositionally biased region" description="Low complexity" evidence="2">
    <location>
        <begin position="495"/>
        <end position="519"/>
    </location>
</feature>
<accession>A0A315Z5T3</accession>
<dbReference type="CDD" id="cd16894">
    <property type="entry name" value="MltD-like"/>
    <property type="match status" value="1"/>
</dbReference>
<proteinExistence type="inferred from homology"/>
<dbReference type="InterPro" id="IPR036779">
    <property type="entry name" value="LysM_dom_sf"/>
</dbReference>
<evidence type="ECO:0000313" key="6">
    <source>
        <dbReference type="Proteomes" id="UP000245535"/>
    </source>
</evidence>
<dbReference type="PROSITE" id="PS00922">
    <property type="entry name" value="TRANSGLYCOSYLASE"/>
    <property type="match status" value="1"/>
</dbReference>
<dbReference type="Gene3D" id="1.10.530.10">
    <property type="match status" value="1"/>
</dbReference>
<dbReference type="EMBL" id="QGDO01000006">
    <property type="protein sequence ID" value="PWJ39263.1"/>
    <property type="molecule type" value="Genomic_DNA"/>
</dbReference>
<feature type="region of interest" description="Disordered" evidence="2">
    <location>
        <begin position="425"/>
        <end position="452"/>
    </location>
</feature>
<dbReference type="Pfam" id="PF01464">
    <property type="entry name" value="SLT"/>
    <property type="match status" value="1"/>
</dbReference>
<dbReference type="PANTHER" id="PTHR33734:SF22">
    <property type="entry name" value="MEMBRANE-BOUND LYTIC MUREIN TRANSGLYCOSYLASE D"/>
    <property type="match status" value="1"/>
</dbReference>
<feature type="signal peptide" evidence="3">
    <location>
        <begin position="1"/>
        <end position="24"/>
    </location>
</feature>
<protein>
    <submittedName>
        <fullName evidence="5">Membrane-bound lytic murein transglycosylase D</fullName>
    </submittedName>
</protein>
<keyword evidence="3" id="KW-0732">Signal</keyword>
<evidence type="ECO:0000259" key="4">
    <source>
        <dbReference type="PROSITE" id="PS51782"/>
    </source>
</evidence>
<dbReference type="PROSITE" id="PS51782">
    <property type="entry name" value="LYSM"/>
    <property type="match status" value="3"/>
</dbReference>
<dbReference type="GO" id="GO:0000270">
    <property type="term" value="P:peptidoglycan metabolic process"/>
    <property type="evidence" value="ECO:0007669"/>
    <property type="project" value="InterPro"/>
</dbReference>
<keyword evidence="6" id="KW-1185">Reference proteome</keyword>
<dbReference type="AlphaFoldDB" id="A0A315Z5T3"/>
<dbReference type="SUPFAM" id="SSF53955">
    <property type="entry name" value="Lysozyme-like"/>
    <property type="match status" value="1"/>
</dbReference>
<feature type="chain" id="PRO_5016297069" evidence="3">
    <location>
        <begin position="25"/>
        <end position="563"/>
    </location>
</feature>
<reference evidence="5 6" key="1">
    <citation type="submission" date="2018-03" db="EMBL/GenBank/DDBJ databases">
        <title>Genomic Encyclopedia of Archaeal and Bacterial Type Strains, Phase II (KMG-II): from individual species to whole genera.</title>
        <authorList>
            <person name="Goeker M."/>
        </authorList>
    </citation>
    <scope>NUCLEOTIDE SEQUENCE [LARGE SCALE GENOMIC DNA]</scope>
    <source>
        <strain evidence="5 6">DSM 28229</strain>
    </source>
</reference>
<evidence type="ECO:0000256" key="3">
    <source>
        <dbReference type="SAM" id="SignalP"/>
    </source>
</evidence>
<name>A0A315Z5T3_SEDFL</name>
<dbReference type="Gene3D" id="3.10.350.10">
    <property type="entry name" value="LysM domain"/>
    <property type="match status" value="3"/>
</dbReference>
<dbReference type="InterPro" id="IPR018392">
    <property type="entry name" value="LysM"/>
</dbReference>
<dbReference type="Proteomes" id="UP000245535">
    <property type="component" value="Unassembled WGS sequence"/>
</dbReference>
<dbReference type="InterPro" id="IPR000189">
    <property type="entry name" value="Transglyc_AS"/>
</dbReference>
<feature type="compositionally biased region" description="Low complexity" evidence="2">
    <location>
        <begin position="425"/>
        <end position="449"/>
    </location>
</feature>
<dbReference type="GO" id="GO:0016020">
    <property type="term" value="C:membrane"/>
    <property type="evidence" value="ECO:0007669"/>
    <property type="project" value="InterPro"/>
</dbReference>
<dbReference type="OrthoDB" id="9815002at2"/>
<evidence type="ECO:0000313" key="5">
    <source>
        <dbReference type="EMBL" id="PWJ39263.1"/>
    </source>
</evidence>
<evidence type="ECO:0000256" key="1">
    <source>
        <dbReference type="ARBA" id="ARBA00007734"/>
    </source>
</evidence>
<dbReference type="CDD" id="cd00118">
    <property type="entry name" value="LysM"/>
    <property type="match status" value="3"/>
</dbReference>
<dbReference type="InterPro" id="IPR023346">
    <property type="entry name" value="Lysozyme-like_dom_sf"/>
</dbReference>
<comment type="caution">
    <text evidence="5">The sequence shown here is derived from an EMBL/GenBank/DDBJ whole genome shotgun (WGS) entry which is preliminary data.</text>
</comment>
<sequence>MSSIKKAFLVILLLVVGGEAAVYAQDYSWEDSVYTVQAPEGYVFPMSEDEVVEAATSAPGWDEYADLGFDPDKAIILDDFIRNDGYIPRVSNEVLEERLKAVEGDIPLTFNNNVRMFIDYFSVKKRGYTLEIMQRTNMYFPTFERILNEVGVPEELKYLSIIESALKPVALSRVGAKGLWQFMPATGRSYGLKMNYYVDERMDPEKSTRAAAKYLKYLHDYFGDWELAIAAYNCGPGNIRKAQRRTGKFHFWDIYHKLPRETRGYLPQFVAMLYVLNYTEEHNLFQDNPNYEIPAAEIFVSQSVDLSKLASEIKVCKEDLYLLNPELRLKFVPKSAKNYALNIPAARVENFEENRASILKNVKYTGSRELDGEGMFYHRVRSGDNLGKIARMYGVKIWQIKDWNGLSGSMIRIGQKLRIYGRGYTPSKAKTASSSSSTSSKPKPVSVSTNGTHTVKSGESLYVIAKAYGMTIEQLKSANGLTSSKIRPGQKLKVSKGSTTAKSSNTSNSTSKASASSANMHTVKSGDSLWSIAKKYATTVSQLKKLNNLKSDKLSLGQKLKVK</sequence>